<keyword evidence="3 6" id="KW-1133">Transmembrane helix</keyword>
<comment type="similarity">
    <text evidence="5">Belongs to the SAT4 family.</text>
</comment>
<dbReference type="Pfam" id="PF20684">
    <property type="entry name" value="Fung_rhodopsin"/>
    <property type="match status" value="1"/>
</dbReference>
<sequence length="250" mass="27927">MIVMVVIWIFLRTFMLIFRCVPVQSLWDYTITDKVCNINSEKFFLGTITTHFLMDVAILILPVIEIVQLSLRVGQKIAIAALFLLGTIVCLASMFVLVELVNYDQHTTQMPHDYAMFCILGSVEVNIAIVSACFPLLRPIFIHVLPTSFLSSYGKTSQPISRPSNAIRLNTYLETDKDADADETSSTHQLADIENGLNFDSVNIRRPGGVHTMISSQQSDSGRDGDMSGIFVQNDTIVEVNRVDTKGFIK</sequence>
<reference evidence="8" key="1">
    <citation type="submission" date="2022-09" db="EMBL/GenBank/DDBJ databases">
        <title>Fusarium specimens isolated from Avocado Roots.</title>
        <authorList>
            <person name="Stajich J."/>
            <person name="Roper C."/>
            <person name="Heimlech-Rivalta G."/>
        </authorList>
    </citation>
    <scope>NUCLEOTIDE SEQUENCE</scope>
    <source>
        <strain evidence="8">CF00136</strain>
    </source>
</reference>
<dbReference type="Proteomes" id="UP001152049">
    <property type="component" value="Unassembled WGS sequence"/>
</dbReference>
<evidence type="ECO:0000313" key="9">
    <source>
        <dbReference type="Proteomes" id="UP001152049"/>
    </source>
</evidence>
<evidence type="ECO:0000256" key="1">
    <source>
        <dbReference type="ARBA" id="ARBA00004141"/>
    </source>
</evidence>
<evidence type="ECO:0000259" key="7">
    <source>
        <dbReference type="Pfam" id="PF20684"/>
    </source>
</evidence>
<evidence type="ECO:0000256" key="2">
    <source>
        <dbReference type="ARBA" id="ARBA00022692"/>
    </source>
</evidence>
<dbReference type="GO" id="GO:0016020">
    <property type="term" value="C:membrane"/>
    <property type="evidence" value="ECO:0007669"/>
    <property type="project" value="UniProtKB-SubCell"/>
</dbReference>
<feature type="transmembrane region" description="Helical" evidence="6">
    <location>
        <begin position="44"/>
        <end position="67"/>
    </location>
</feature>
<dbReference type="InterPro" id="IPR052337">
    <property type="entry name" value="SAT4-like"/>
</dbReference>
<comment type="subcellular location">
    <subcellularLocation>
        <location evidence="1">Membrane</location>
        <topology evidence="1">Multi-pass membrane protein</topology>
    </subcellularLocation>
</comment>
<feature type="domain" description="Rhodopsin" evidence="7">
    <location>
        <begin position="1"/>
        <end position="141"/>
    </location>
</feature>
<feature type="transmembrane region" description="Helical" evidence="6">
    <location>
        <begin position="79"/>
        <end position="102"/>
    </location>
</feature>
<evidence type="ECO:0000313" key="8">
    <source>
        <dbReference type="EMBL" id="KAJ4267039.1"/>
    </source>
</evidence>
<accession>A0A9W8S7W9</accession>
<keyword evidence="4 6" id="KW-0472">Membrane</keyword>
<name>A0A9W8S7W9_9HYPO</name>
<evidence type="ECO:0000256" key="3">
    <source>
        <dbReference type="ARBA" id="ARBA00022989"/>
    </source>
</evidence>
<evidence type="ECO:0000256" key="4">
    <source>
        <dbReference type="ARBA" id="ARBA00023136"/>
    </source>
</evidence>
<feature type="transmembrane region" description="Helical" evidence="6">
    <location>
        <begin position="114"/>
        <end position="137"/>
    </location>
</feature>
<dbReference type="PANTHER" id="PTHR33048">
    <property type="entry name" value="PTH11-LIKE INTEGRAL MEMBRANE PROTEIN (AFU_ORTHOLOGUE AFUA_5G11245)"/>
    <property type="match status" value="1"/>
</dbReference>
<proteinExistence type="inferred from homology"/>
<gene>
    <name evidence="8" type="ORF">NW762_003137</name>
</gene>
<dbReference type="EMBL" id="JAOQAZ010000004">
    <property type="protein sequence ID" value="KAJ4267039.1"/>
    <property type="molecule type" value="Genomic_DNA"/>
</dbReference>
<dbReference type="PANTHER" id="PTHR33048:SF47">
    <property type="entry name" value="INTEGRAL MEMBRANE PROTEIN-RELATED"/>
    <property type="match status" value="1"/>
</dbReference>
<dbReference type="InterPro" id="IPR049326">
    <property type="entry name" value="Rhodopsin_dom_fungi"/>
</dbReference>
<keyword evidence="2 6" id="KW-0812">Transmembrane</keyword>
<comment type="caution">
    <text evidence="8">The sequence shown here is derived from an EMBL/GenBank/DDBJ whole genome shotgun (WGS) entry which is preliminary data.</text>
</comment>
<keyword evidence="9" id="KW-1185">Reference proteome</keyword>
<organism evidence="8 9">
    <name type="scientific">Fusarium torreyae</name>
    <dbReference type="NCBI Taxonomy" id="1237075"/>
    <lineage>
        <taxon>Eukaryota</taxon>
        <taxon>Fungi</taxon>
        <taxon>Dikarya</taxon>
        <taxon>Ascomycota</taxon>
        <taxon>Pezizomycotina</taxon>
        <taxon>Sordariomycetes</taxon>
        <taxon>Hypocreomycetidae</taxon>
        <taxon>Hypocreales</taxon>
        <taxon>Nectriaceae</taxon>
        <taxon>Fusarium</taxon>
    </lineage>
</organism>
<dbReference type="AlphaFoldDB" id="A0A9W8S7W9"/>
<evidence type="ECO:0000256" key="6">
    <source>
        <dbReference type="SAM" id="Phobius"/>
    </source>
</evidence>
<dbReference type="OrthoDB" id="5417844at2759"/>
<protein>
    <recommendedName>
        <fullName evidence="7">Rhodopsin domain-containing protein</fullName>
    </recommendedName>
</protein>
<evidence type="ECO:0000256" key="5">
    <source>
        <dbReference type="ARBA" id="ARBA00038359"/>
    </source>
</evidence>